<proteinExistence type="predicted"/>
<dbReference type="Pfam" id="PF00106">
    <property type="entry name" value="adh_short"/>
    <property type="match status" value="1"/>
</dbReference>
<dbReference type="PRINTS" id="PR00081">
    <property type="entry name" value="GDHRDH"/>
</dbReference>
<dbReference type="PANTHER" id="PTHR43431">
    <property type="entry name" value="OXIDOREDUCTASE, SHORT CHAIN DEHYDROGENASE/REDUCTASE FAMILY (AFU_ORTHOLOGUE AFUA_5G14000)"/>
    <property type="match status" value="1"/>
</dbReference>
<name>A0AAV7ET71_ARIFI</name>
<dbReference type="AlphaFoldDB" id="A0AAV7ET71"/>
<dbReference type="InterPro" id="IPR036291">
    <property type="entry name" value="NAD(P)-bd_dom_sf"/>
</dbReference>
<sequence>MRSLSSSSAAKGIVAVVGVGPKLGRSIARKFAHEGYTVAILARDLGRLSRFADEIAREEKAQVFAIRIDCSDARSVREAFEGVHSLGFVEVLVYNACPPSSSWHAPRFTGIRVESFQKALAVSSVGAFHCAQQVIPGMVDRGKGTILFTGSSASLTGIAGFCELSCGKFALRALSQCLAREFQPQGIHVAHVIIDGIIGAPRSLQVPSPGEQSSADISMDPDAIAQTYWHLHVQDKSAWTQEIDLRASNQAF</sequence>
<evidence type="ECO:0000313" key="1">
    <source>
        <dbReference type="EMBL" id="KAG9450857.1"/>
    </source>
</evidence>
<dbReference type="Gene3D" id="3.40.50.720">
    <property type="entry name" value="NAD(P)-binding Rossmann-like Domain"/>
    <property type="match status" value="1"/>
</dbReference>
<gene>
    <name evidence="1" type="ORF">H6P81_010822</name>
</gene>
<dbReference type="PANTHER" id="PTHR43431:SF1">
    <property type="entry name" value="OS08G0476300 PROTEIN"/>
    <property type="match status" value="1"/>
</dbReference>
<protein>
    <submittedName>
        <fullName evidence="1">Uncharacterized protein</fullName>
    </submittedName>
</protein>
<accession>A0AAV7ET71</accession>
<comment type="caution">
    <text evidence="1">The sequence shown here is derived from an EMBL/GenBank/DDBJ whole genome shotgun (WGS) entry which is preliminary data.</text>
</comment>
<keyword evidence="2" id="KW-1185">Reference proteome</keyword>
<reference evidence="1 2" key="1">
    <citation type="submission" date="2021-07" db="EMBL/GenBank/DDBJ databases">
        <title>The Aristolochia fimbriata genome: insights into angiosperm evolution, floral development and chemical biosynthesis.</title>
        <authorList>
            <person name="Jiao Y."/>
        </authorList>
    </citation>
    <scope>NUCLEOTIDE SEQUENCE [LARGE SCALE GENOMIC DNA]</scope>
    <source>
        <strain evidence="1">IBCAS-2021</strain>
        <tissue evidence="1">Leaf</tissue>
    </source>
</reference>
<dbReference type="Proteomes" id="UP000825729">
    <property type="component" value="Unassembled WGS sequence"/>
</dbReference>
<organism evidence="1 2">
    <name type="scientific">Aristolochia fimbriata</name>
    <name type="common">White veined hardy Dutchman's pipe vine</name>
    <dbReference type="NCBI Taxonomy" id="158543"/>
    <lineage>
        <taxon>Eukaryota</taxon>
        <taxon>Viridiplantae</taxon>
        <taxon>Streptophyta</taxon>
        <taxon>Embryophyta</taxon>
        <taxon>Tracheophyta</taxon>
        <taxon>Spermatophyta</taxon>
        <taxon>Magnoliopsida</taxon>
        <taxon>Magnoliidae</taxon>
        <taxon>Piperales</taxon>
        <taxon>Aristolochiaceae</taxon>
        <taxon>Aristolochia</taxon>
    </lineage>
</organism>
<dbReference type="EMBL" id="JAINDJ010000004">
    <property type="protein sequence ID" value="KAG9450857.1"/>
    <property type="molecule type" value="Genomic_DNA"/>
</dbReference>
<dbReference type="SUPFAM" id="SSF51735">
    <property type="entry name" value="NAD(P)-binding Rossmann-fold domains"/>
    <property type="match status" value="1"/>
</dbReference>
<evidence type="ECO:0000313" key="2">
    <source>
        <dbReference type="Proteomes" id="UP000825729"/>
    </source>
</evidence>
<dbReference type="InterPro" id="IPR002347">
    <property type="entry name" value="SDR_fam"/>
</dbReference>